<dbReference type="PaxDb" id="123214-PERMA_0134"/>
<dbReference type="Proteomes" id="UP000001366">
    <property type="component" value="Chromosome"/>
</dbReference>
<dbReference type="AlphaFoldDB" id="C0QTB7"/>
<dbReference type="OrthoDB" id="14311at2"/>
<evidence type="ECO:0000313" key="1">
    <source>
        <dbReference type="EMBL" id="ACO04313.1"/>
    </source>
</evidence>
<dbReference type="HOGENOM" id="CLU_2736518_0_0_0"/>
<protein>
    <submittedName>
        <fullName evidence="1">Uncharacterized protein</fullName>
    </submittedName>
</protein>
<sequence>MGDIERVWISGDKVFSVKTLEQFSVNLSAGRKHIKVSDDKMLSILHDLEKFEIALYYEGKVDKYVVERIKL</sequence>
<dbReference type="STRING" id="123214.PERMA_0134"/>
<accession>C0QTB7</accession>
<reference evidence="1 2" key="1">
    <citation type="journal article" date="2009" name="J. Bacteriol.">
        <title>Complete and draft genome sequences of six members of the Aquificales.</title>
        <authorList>
            <person name="Reysenbach A.L."/>
            <person name="Hamamura N."/>
            <person name="Podar M."/>
            <person name="Griffiths E."/>
            <person name="Ferreira S."/>
            <person name="Hochstein R."/>
            <person name="Heidelberg J."/>
            <person name="Johnson J."/>
            <person name="Mead D."/>
            <person name="Pohorille A."/>
            <person name="Sarmiento M."/>
            <person name="Schweighofer K."/>
            <person name="Seshadri R."/>
            <person name="Voytek M.A."/>
        </authorList>
    </citation>
    <scope>NUCLEOTIDE SEQUENCE [LARGE SCALE GENOMIC DNA]</scope>
    <source>
        <strain evidence="2">DSM 14350 / EX-H1</strain>
    </source>
</reference>
<organism evidence="1 2">
    <name type="scientific">Persephonella marina (strain DSM 14350 / EX-H1)</name>
    <dbReference type="NCBI Taxonomy" id="123214"/>
    <lineage>
        <taxon>Bacteria</taxon>
        <taxon>Pseudomonadati</taxon>
        <taxon>Aquificota</taxon>
        <taxon>Aquificia</taxon>
        <taxon>Aquificales</taxon>
        <taxon>Hydrogenothermaceae</taxon>
        <taxon>Persephonella</taxon>
    </lineage>
</organism>
<gene>
    <name evidence="1" type="ordered locus">PERMA_0134</name>
</gene>
<proteinExistence type="predicted"/>
<name>C0QTB7_PERMH</name>
<dbReference type="RefSeq" id="WP_012676551.1">
    <property type="nucleotide sequence ID" value="NC_012440.1"/>
</dbReference>
<keyword evidence="2" id="KW-1185">Reference proteome</keyword>
<dbReference type="KEGG" id="pmx:PERMA_0134"/>
<evidence type="ECO:0000313" key="2">
    <source>
        <dbReference type="Proteomes" id="UP000001366"/>
    </source>
</evidence>
<dbReference type="EMBL" id="CP001230">
    <property type="protein sequence ID" value="ACO04313.1"/>
    <property type="molecule type" value="Genomic_DNA"/>
</dbReference>